<reference evidence="2 3" key="1">
    <citation type="journal article" date="2017" name="Genome Announc.">
        <title>Complete Genome Sequence of Burkholderia stabilis FERMP-21014.</title>
        <authorList>
            <person name="Konishi K."/>
            <person name="Kumagai T."/>
            <person name="Sakasegawa S."/>
            <person name="Tamura T."/>
        </authorList>
    </citation>
    <scope>NUCLEOTIDE SEQUENCE [LARGE SCALE GENOMIC DNA]</scope>
    <source>
        <strain evidence="2 3">FERMP-21014</strain>
    </source>
</reference>
<feature type="region of interest" description="Disordered" evidence="1">
    <location>
        <begin position="1"/>
        <end position="29"/>
    </location>
</feature>
<evidence type="ECO:0000256" key="1">
    <source>
        <dbReference type="SAM" id="MobiDB-lite"/>
    </source>
</evidence>
<dbReference type="AlphaFoldDB" id="A0A1Y1BUZ7"/>
<dbReference type="Proteomes" id="UP000218432">
    <property type="component" value="Chromosome 3"/>
</dbReference>
<proteinExistence type="predicted"/>
<protein>
    <submittedName>
        <fullName evidence="2">Uncharacterized protein</fullName>
    </submittedName>
</protein>
<dbReference type="EMBL" id="AP018113">
    <property type="protein sequence ID" value="BAX63833.1"/>
    <property type="molecule type" value="Genomic_DNA"/>
</dbReference>
<name>A0A1Y1BUZ7_9BURK</name>
<sequence length="29" mass="3093">MDFTGRPSPDREPAATGGPARRMHVVRGA</sequence>
<gene>
    <name evidence="2" type="ORF">BSFP_067060</name>
</gene>
<evidence type="ECO:0000313" key="3">
    <source>
        <dbReference type="Proteomes" id="UP000218432"/>
    </source>
</evidence>
<accession>A0A1Y1BUZ7</accession>
<organism evidence="2 3">
    <name type="scientific">Burkholderia stabilis</name>
    <dbReference type="NCBI Taxonomy" id="95485"/>
    <lineage>
        <taxon>Bacteria</taxon>
        <taxon>Pseudomonadati</taxon>
        <taxon>Pseudomonadota</taxon>
        <taxon>Betaproteobacteria</taxon>
        <taxon>Burkholderiales</taxon>
        <taxon>Burkholderiaceae</taxon>
        <taxon>Burkholderia</taxon>
        <taxon>Burkholderia cepacia complex</taxon>
    </lineage>
</organism>
<evidence type="ECO:0000313" key="2">
    <source>
        <dbReference type="EMBL" id="BAX63833.1"/>
    </source>
</evidence>